<evidence type="ECO:0000313" key="9">
    <source>
        <dbReference type="EMBL" id="MDE8565671.1"/>
    </source>
</evidence>
<comment type="subcellular location">
    <subcellularLocation>
        <location evidence="1 8">Cell membrane</location>
        <topology evidence="1 8">Multi-pass membrane protein</topology>
    </subcellularLocation>
</comment>
<dbReference type="Proteomes" id="UP001213979">
    <property type="component" value="Unassembled WGS sequence"/>
</dbReference>
<keyword evidence="5 8" id="KW-0812">Transmembrane</keyword>
<evidence type="ECO:0000256" key="5">
    <source>
        <dbReference type="ARBA" id="ARBA00022692"/>
    </source>
</evidence>
<evidence type="ECO:0000256" key="6">
    <source>
        <dbReference type="ARBA" id="ARBA00022989"/>
    </source>
</evidence>
<feature type="transmembrane region" description="Helical" evidence="8">
    <location>
        <begin position="188"/>
        <end position="213"/>
    </location>
</feature>
<feature type="transmembrane region" description="Helical" evidence="8">
    <location>
        <begin position="121"/>
        <end position="139"/>
    </location>
</feature>
<keyword evidence="6 8" id="KW-1133">Transmembrane helix</keyword>
<reference evidence="9 10" key="1">
    <citation type="submission" date="2023-01" db="EMBL/GenBank/DDBJ databases">
        <title>Genome-based reclassification of Anoxybacillus geothermalis as a later heterotypic synonym of Anoxybacillus rupiensis.</title>
        <authorList>
            <person name="Inan Bektas K."/>
            <person name="Canakci S."/>
            <person name="Belduz A.A."/>
            <person name="Guler H.H."/>
        </authorList>
    </citation>
    <scope>NUCLEOTIDE SEQUENCE [LARGE SCALE GENOMIC DNA]</scope>
    <source>
        <strain evidence="9 10">DSM 17127</strain>
    </source>
</reference>
<evidence type="ECO:0000256" key="2">
    <source>
        <dbReference type="ARBA" id="ARBA00009142"/>
    </source>
</evidence>
<keyword evidence="4 8" id="KW-1003">Cell membrane</keyword>
<dbReference type="PANTHER" id="PTHR30269:SF0">
    <property type="entry name" value="MEMBRANE TRANSPORTER PROTEIN YFCA-RELATED"/>
    <property type="match status" value="1"/>
</dbReference>
<dbReference type="InterPro" id="IPR002781">
    <property type="entry name" value="TM_pro_TauE-like"/>
</dbReference>
<sequence length="268" mass="29151">MKFPYTIKLYMMIVENTKPRRGRLHMDYALFIVIGALTSFVGTLAGGGGLIGMPVLLLTGVPVHQAIAAAKFSNMISSFSSFFVLLGEGKIGWKQTAFIVPISLGGGITGGLLASSLPEKTMTAIAIALLTFALSLQFFRKKMTQQRSAVFSKKLYAPLYGISVYDGMFGPGQATLLMYTYLSTGLDYLSAIAFTRFQTFISCFGAFATYLYAGHVNWHIAPFLGLGSVIGAQVSVRLAQKLKQEHLSLILNIVTFLLIIQLVFKMIG</sequence>
<name>A0ABT5W8L8_9BACL</name>
<proteinExistence type="inferred from homology"/>
<feature type="transmembrane region" description="Helical" evidence="8">
    <location>
        <begin position="98"/>
        <end position="115"/>
    </location>
</feature>
<dbReference type="InterPro" id="IPR052017">
    <property type="entry name" value="TSUP"/>
</dbReference>
<evidence type="ECO:0000313" key="10">
    <source>
        <dbReference type="Proteomes" id="UP001213979"/>
    </source>
</evidence>
<dbReference type="Pfam" id="PF01925">
    <property type="entry name" value="TauE"/>
    <property type="match status" value="1"/>
</dbReference>
<keyword evidence="7 8" id="KW-0472">Membrane</keyword>
<protein>
    <recommendedName>
        <fullName evidence="8">Probable membrane transporter protein</fullName>
    </recommendedName>
</protein>
<organism evidence="9 10">
    <name type="scientific">Anoxybacteroides rupiense</name>
    <dbReference type="NCBI Taxonomy" id="311460"/>
    <lineage>
        <taxon>Bacteria</taxon>
        <taxon>Bacillati</taxon>
        <taxon>Bacillota</taxon>
        <taxon>Bacilli</taxon>
        <taxon>Bacillales</taxon>
        <taxon>Anoxybacillaceae</taxon>
        <taxon>Anoxybacteroides</taxon>
    </lineage>
</organism>
<comment type="caution">
    <text evidence="9">The sequence shown here is derived from an EMBL/GenBank/DDBJ whole genome shotgun (WGS) entry which is preliminary data.</text>
</comment>
<comment type="similarity">
    <text evidence="2 8">Belongs to the 4-toluene sulfonate uptake permease (TSUP) (TC 2.A.102) family.</text>
</comment>
<feature type="transmembrane region" description="Helical" evidence="8">
    <location>
        <begin position="28"/>
        <end position="51"/>
    </location>
</feature>
<feature type="transmembrane region" description="Helical" evidence="8">
    <location>
        <begin position="246"/>
        <end position="264"/>
    </location>
</feature>
<gene>
    <name evidence="9" type="ORF">PNH38_17675</name>
</gene>
<feature type="transmembrane region" description="Helical" evidence="8">
    <location>
        <begin position="63"/>
        <end position="86"/>
    </location>
</feature>
<dbReference type="PANTHER" id="PTHR30269">
    <property type="entry name" value="TRANSMEMBRANE PROTEIN YFCA"/>
    <property type="match status" value="1"/>
</dbReference>
<feature type="transmembrane region" description="Helical" evidence="8">
    <location>
        <begin position="159"/>
        <end position="182"/>
    </location>
</feature>
<evidence type="ECO:0000256" key="3">
    <source>
        <dbReference type="ARBA" id="ARBA00022448"/>
    </source>
</evidence>
<keyword evidence="3" id="KW-0813">Transport</keyword>
<evidence type="ECO:0000256" key="7">
    <source>
        <dbReference type="ARBA" id="ARBA00023136"/>
    </source>
</evidence>
<keyword evidence="10" id="KW-1185">Reference proteome</keyword>
<evidence type="ECO:0000256" key="1">
    <source>
        <dbReference type="ARBA" id="ARBA00004651"/>
    </source>
</evidence>
<dbReference type="EMBL" id="JAQOTG010000032">
    <property type="protein sequence ID" value="MDE8565671.1"/>
    <property type="molecule type" value="Genomic_DNA"/>
</dbReference>
<accession>A0ABT5W8L8</accession>
<evidence type="ECO:0000256" key="8">
    <source>
        <dbReference type="RuleBase" id="RU363041"/>
    </source>
</evidence>
<evidence type="ECO:0000256" key="4">
    <source>
        <dbReference type="ARBA" id="ARBA00022475"/>
    </source>
</evidence>